<gene>
    <name evidence="14" type="ORF">Sste5346_007382</name>
</gene>
<dbReference type="InterPro" id="IPR006102">
    <property type="entry name" value="Ig-like_GH2"/>
</dbReference>
<dbReference type="Pfam" id="PF00703">
    <property type="entry name" value="Glyco_hydro_2"/>
    <property type="match status" value="1"/>
</dbReference>
<evidence type="ECO:0000313" key="14">
    <source>
        <dbReference type="EMBL" id="KAL1891838.1"/>
    </source>
</evidence>
<dbReference type="InterPro" id="IPR036156">
    <property type="entry name" value="Beta-gal/glucu_dom_sf"/>
</dbReference>
<evidence type="ECO:0000256" key="9">
    <source>
        <dbReference type="ARBA" id="ARBA00041069"/>
    </source>
</evidence>
<dbReference type="Gene3D" id="3.20.20.80">
    <property type="entry name" value="Glycosidases"/>
    <property type="match status" value="1"/>
</dbReference>
<keyword evidence="7" id="KW-0624">Polysaccharide degradation</keyword>
<dbReference type="InterPro" id="IPR017853">
    <property type="entry name" value="GH"/>
</dbReference>
<comment type="pathway">
    <text evidence="2">Glycan metabolism; N-glycan degradation.</text>
</comment>
<evidence type="ECO:0000259" key="13">
    <source>
        <dbReference type="Pfam" id="PF22666"/>
    </source>
</evidence>
<sequence>MSKSTTQIADGWRWRLANTNGNKEAERRSAELKEWTPVTSFPSVIQAELLARNLIVDPYIGENERLVQWAGEADWTYATTFKAPADIEGKTNVDLVFEGLDTFATVRLNGTVILESDNMFVPARVPVKSLLKSDGENDLHITFRSAITVGNELEAKYGARTSLMRDKRRMHMRKAQYHWGWDWGPVLLTAGPYLPVSLEAYDARIEHVHIVPSLAEDHSSASVAVEVAVVQAKGDSSLLVEVEMVDAAGTSVGMATVPVSGNGTAVATASVSISSPKLWWPNGQGEQHLYTAKARLVSSSESVIDTVNTKFGVRTIELIQRPLTSAPGTTFMFRVNGRDIYIQGGNWIPADMVLPAITRERYFDWVRLAREGHLNMIRVWGGGIYETDDFLDACDELGLLVWHDYALACGDYPVHDEFVASVAAEVEVQTKRLRNRACLALLCGGNEDFMFADLLTKIDYDRKDLTGPFDDKPFPQRKFYLETIPRLAEKLCPNIPYWANSPFGGEDSNDLTVGDIHQWNVWHGQSLPYQDYKKLGGRFVSEFGMHGFPVDRTVAHFCKGAPPHQWHAQSQLIDCHNKSEGAHTRISRYLAENFRYDMTNLANFSYASQLMQSEAYVYALQHWKRQFRGPGREECAGLIIWQLNDVYPCTSWAFVDYFLRPKPAYYSIKRAFAPLAVGVERSVSSLWIDENKLDEPKGPPSFQLWAHNTSPKAVEDVALKLQAYNLATESWLPLAEKDSPRPVEIVAGYTTELGELAPPADWTPSTLVVLEATLVDTTTNAVLARYVDWPEPYRYLTWKADTELTIDVAHEKHNGYESRVTISSNRALKGVWLEPIYDGTEADDSREPNWEDNMIDLMPGQAITIGVNGLNSRGVKGRFLADWEIGKENPTKL</sequence>
<evidence type="ECO:0000259" key="12">
    <source>
        <dbReference type="Pfam" id="PF17786"/>
    </source>
</evidence>
<comment type="catalytic activity">
    <reaction evidence="1">
        <text>Hydrolysis of terminal, non-reducing beta-D-mannose residues in beta-D-mannosides.</text>
        <dbReference type="EC" id="3.2.1.25"/>
    </reaction>
</comment>
<keyword evidence="6" id="KW-0326">Glycosidase</keyword>
<keyword evidence="5" id="KW-0119">Carbohydrate metabolism</keyword>
<evidence type="ECO:0000256" key="7">
    <source>
        <dbReference type="ARBA" id="ARBA00023326"/>
    </source>
</evidence>
<dbReference type="InterPro" id="IPR041447">
    <property type="entry name" value="Mannosidase_ig"/>
</dbReference>
<dbReference type="Gene3D" id="2.60.120.260">
    <property type="entry name" value="Galactose-binding domain-like"/>
    <property type="match status" value="1"/>
</dbReference>
<evidence type="ECO:0000256" key="6">
    <source>
        <dbReference type="ARBA" id="ARBA00023295"/>
    </source>
</evidence>
<feature type="domain" description="Beta-mannosidase-like galactose-binding" evidence="13">
    <location>
        <begin position="14"/>
        <end position="193"/>
    </location>
</feature>
<feature type="domain" description="Mannosidase Ig/CBM-like" evidence="12">
    <location>
        <begin position="702"/>
        <end position="795"/>
    </location>
</feature>
<dbReference type="Gene3D" id="2.60.40.10">
    <property type="entry name" value="Immunoglobulins"/>
    <property type="match status" value="1"/>
</dbReference>
<protein>
    <recommendedName>
        <fullName evidence="9">Beta-mannosidase B</fullName>
        <ecNumber evidence="3">3.2.1.25</ecNumber>
    </recommendedName>
    <alternativeName>
        <fullName evidence="10">Mannanase B</fullName>
    </alternativeName>
</protein>
<evidence type="ECO:0000256" key="4">
    <source>
        <dbReference type="ARBA" id="ARBA00022801"/>
    </source>
</evidence>
<evidence type="ECO:0000256" key="8">
    <source>
        <dbReference type="ARBA" id="ARBA00038429"/>
    </source>
</evidence>
<evidence type="ECO:0000259" key="11">
    <source>
        <dbReference type="Pfam" id="PF00703"/>
    </source>
</evidence>
<feature type="domain" description="Glycoside hydrolase family 2 immunoglobulin-like beta-sandwich" evidence="11">
    <location>
        <begin position="203"/>
        <end position="314"/>
    </location>
</feature>
<dbReference type="InterPro" id="IPR054593">
    <property type="entry name" value="Beta-mannosidase-like_N2"/>
</dbReference>
<dbReference type="EC" id="3.2.1.25" evidence="3"/>
<dbReference type="SUPFAM" id="SSF49303">
    <property type="entry name" value="beta-Galactosidase/glucuronidase domain"/>
    <property type="match status" value="2"/>
</dbReference>
<dbReference type="PANTHER" id="PTHR43730">
    <property type="entry name" value="BETA-MANNOSIDASE"/>
    <property type="match status" value="1"/>
</dbReference>
<dbReference type="EMBL" id="JAWCUI010000049">
    <property type="protein sequence ID" value="KAL1891838.1"/>
    <property type="molecule type" value="Genomic_DNA"/>
</dbReference>
<accession>A0ABR3YVP0</accession>
<dbReference type="Pfam" id="PF22666">
    <property type="entry name" value="Glyco_hydro_2_N2"/>
    <property type="match status" value="1"/>
</dbReference>
<dbReference type="PANTHER" id="PTHR43730:SF1">
    <property type="entry name" value="BETA-MANNOSIDASE"/>
    <property type="match status" value="1"/>
</dbReference>
<evidence type="ECO:0000256" key="3">
    <source>
        <dbReference type="ARBA" id="ARBA00012754"/>
    </source>
</evidence>
<proteinExistence type="inferred from homology"/>
<dbReference type="Pfam" id="PF17786">
    <property type="entry name" value="Mannosidase_ig"/>
    <property type="match status" value="1"/>
</dbReference>
<keyword evidence="4" id="KW-0378">Hydrolase</keyword>
<keyword evidence="15" id="KW-1185">Reference proteome</keyword>
<comment type="similarity">
    <text evidence="8">Belongs to the glycosyl hydrolase 2 family. Beta-mannosidase B subfamily.</text>
</comment>
<comment type="caution">
    <text evidence="14">The sequence shown here is derived from an EMBL/GenBank/DDBJ whole genome shotgun (WGS) entry which is preliminary data.</text>
</comment>
<dbReference type="InterPro" id="IPR008979">
    <property type="entry name" value="Galactose-bd-like_sf"/>
</dbReference>
<dbReference type="InterPro" id="IPR013783">
    <property type="entry name" value="Ig-like_fold"/>
</dbReference>
<reference evidence="14 15" key="1">
    <citation type="journal article" date="2024" name="IMA Fungus">
        <title>IMA Genome - F19 : A genome assembly and annotation guide to empower mycologists, including annotated draft genome sequences of Ceratocystis pirilliformis, Diaporthe australafricana, Fusarium ophioides, Paecilomyces lecythidis, and Sporothrix stenoceras.</title>
        <authorList>
            <person name="Aylward J."/>
            <person name="Wilson A.M."/>
            <person name="Visagie C.M."/>
            <person name="Spraker J."/>
            <person name="Barnes I."/>
            <person name="Buitendag C."/>
            <person name="Ceriani C."/>
            <person name="Del Mar Angel L."/>
            <person name="du Plessis D."/>
            <person name="Fuchs T."/>
            <person name="Gasser K."/>
            <person name="Kramer D."/>
            <person name="Li W."/>
            <person name="Munsamy K."/>
            <person name="Piso A."/>
            <person name="Price J.L."/>
            <person name="Sonnekus B."/>
            <person name="Thomas C."/>
            <person name="van der Nest A."/>
            <person name="van Dijk A."/>
            <person name="van Heerden A."/>
            <person name="van Vuuren N."/>
            <person name="Yilmaz N."/>
            <person name="Duong T.A."/>
            <person name="van der Merwe N.A."/>
            <person name="Wingfield M.J."/>
            <person name="Wingfield B.D."/>
        </authorList>
    </citation>
    <scope>NUCLEOTIDE SEQUENCE [LARGE SCALE GENOMIC DNA]</scope>
    <source>
        <strain evidence="14 15">CMW 5346</strain>
    </source>
</reference>
<evidence type="ECO:0000256" key="10">
    <source>
        <dbReference type="ARBA" id="ARBA00041614"/>
    </source>
</evidence>
<dbReference type="InterPro" id="IPR050887">
    <property type="entry name" value="Beta-mannosidase_GH2"/>
</dbReference>
<evidence type="ECO:0000256" key="2">
    <source>
        <dbReference type="ARBA" id="ARBA00004740"/>
    </source>
</evidence>
<evidence type="ECO:0000256" key="1">
    <source>
        <dbReference type="ARBA" id="ARBA00000829"/>
    </source>
</evidence>
<dbReference type="SUPFAM" id="SSF49785">
    <property type="entry name" value="Galactose-binding domain-like"/>
    <property type="match status" value="1"/>
</dbReference>
<organism evidence="14 15">
    <name type="scientific">Sporothrix stenoceras</name>
    <dbReference type="NCBI Taxonomy" id="5173"/>
    <lineage>
        <taxon>Eukaryota</taxon>
        <taxon>Fungi</taxon>
        <taxon>Dikarya</taxon>
        <taxon>Ascomycota</taxon>
        <taxon>Pezizomycotina</taxon>
        <taxon>Sordariomycetes</taxon>
        <taxon>Sordariomycetidae</taxon>
        <taxon>Ophiostomatales</taxon>
        <taxon>Ophiostomataceae</taxon>
        <taxon>Sporothrix</taxon>
    </lineage>
</organism>
<name>A0ABR3YVP0_9PEZI</name>
<dbReference type="SUPFAM" id="SSF51445">
    <property type="entry name" value="(Trans)glycosidases"/>
    <property type="match status" value="1"/>
</dbReference>
<evidence type="ECO:0000313" key="15">
    <source>
        <dbReference type="Proteomes" id="UP001583186"/>
    </source>
</evidence>
<dbReference type="Proteomes" id="UP001583186">
    <property type="component" value="Unassembled WGS sequence"/>
</dbReference>
<evidence type="ECO:0000256" key="5">
    <source>
        <dbReference type="ARBA" id="ARBA00023277"/>
    </source>
</evidence>